<evidence type="ECO:0000313" key="2">
    <source>
        <dbReference type="Proteomes" id="UP000759537"/>
    </source>
</evidence>
<dbReference type="EMBL" id="WHVB01000002">
    <property type="protein sequence ID" value="KAF8485950.1"/>
    <property type="molecule type" value="Genomic_DNA"/>
</dbReference>
<keyword evidence="2" id="KW-1185">Reference proteome</keyword>
<accession>A0A9P5N4M9</accession>
<proteinExistence type="predicted"/>
<dbReference type="Proteomes" id="UP000759537">
    <property type="component" value="Unassembled WGS sequence"/>
</dbReference>
<sequence length="79" mass="8724">MFSPLRPPSSSSLVLALIFAVAVGRAALAHVIFTVTLPSSSFRPRRCHPRCFRVSDTAQRPDSELSTSFEIDSNIRFTT</sequence>
<protein>
    <submittedName>
        <fullName evidence="1">Uncharacterized protein</fullName>
    </submittedName>
</protein>
<organism evidence="1 2">
    <name type="scientific">Russula ochroleuca</name>
    <dbReference type="NCBI Taxonomy" id="152965"/>
    <lineage>
        <taxon>Eukaryota</taxon>
        <taxon>Fungi</taxon>
        <taxon>Dikarya</taxon>
        <taxon>Basidiomycota</taxon>
        <taxon>Agaricomycotina</taxon>
        <taxon>Agaricomycetes</taxon>
        <taxon>Russulales</taxon>
        <taxon>Russulaceae</taxon>
        <taxon>Russula</taxon>
    </lineage>
</organism>
<dbReference type="AlphaFoldDB" id="A0A9P5N4M9"/>
<name>A0A9P5N4M9_9AGAM</name>
<comment type="caution">
    <text evidence="1">The sequence shown here is derived from an EMBL/GenBank/DDBJ whole genome shotgun (WGS) entry which is preliminary data.</text>
</comment>
<reference evidence="1" key="2">
    <citation type="journal article" date="2020" name="Nat. Commun.">
        <title>Large-scale genome sequencing of mycorrhizal fungi provides insights into the early evolution of symbiotic traits.</title>
        <authorList>
            <person name="Miyauchi S."/>
            <person name="Kiss E."/>
            <person name="Kuo A."/>
            <person name="Drula E."/>
            <person name="Kohler A."/>
            <person name="Sanchez-Garcia M."/>
            <person name="Morin E."/>
            <person name="Andreopoulos B."/>
            <person name="Barry K.W."/>
            <person name="Bonito G."/>
            <person name="Buee M."/>
            <person name="Carver A."/>
            <person name="Chen C."/>
            <person name="Cichocki N."/>
            <person name="Clum A."/>
            <person name="Culley D."/>
            <person name="Crous P.W."/>
            <person name="Fauchery L."/>
            <person name="Girlanda M."/>
            <person name="Hayes R.D."/>
            <person name="Keri Z."/>
            <person name="LaButti K."/>
            <person name="Lipzen A."/>
            <person name="Lombard V."/>
            <person name="Magnuson J."/>
            <person name="Maillard F."/>
            <person name="Murat C."/>
            <person name="Nolan M."/>
            <person name="Ohm R.A."/>
            <person name="Pangilinan J."/>
            <person name="Pereira M.F."/>
            <person name="Perotto S."/>
            <person name="Peter M."/>
            <person name="Pfister S."/>
            <person name="Riley R."/>
            <person name="Sitrit Y."/>
            <person name="Stielow J.B."/>
            <person name="Szollosi G."/>
            <person name="Zifcakova L."/>
            <person name="Stursova M."/>
            <person name="Spatafora J.W."/>
            <person name="Tedersoo L."/>
            <person name="Vaario L.M."/>
            <person name="Yamada A."/>
            <person name="Yan M."/>
            <person name="Wang P."/>
            <person name="Xu J."/>
            <person name="Bruns T."/>
            <person name="Baldrian P."/>
            <person name="Vilgalys R."/>
            <person name="Dunand C."/>
            <person name="Henrissat B."/>
            <person name="Grigoriev I.V."/>
            <person name="Hibbett D."/>
            <person name="Nagy L.G."/>
            <person name="Martin F.M."/>
        </authorList>
    </citation>
    <scope>NUCLEOTIDE SEQUENCE</scope>
    <source>
        <strain evidence="1">Prilba</strain>
    </source>
</reference>
<gene>
    <name evidence="1" type="ORF">DFH94DRAFT_688310</name>
</gene>
<reference evidence="1" key="1">
    <citation type="submission" date="2019-10" db="EMBL/GenBank/DDBJ databases">
        <authorList>
            <consortium name="DOE Joint Genome Institute"/>
            <person name="Kuo A."/>
            <person name="Miyauchi S."/>
            <person name="Kiss E."/>
            <person name="Drula E."/>
            <person name="Kohler A."/>
            <person name="Sanchez-Garcia M."/>
            <person name="Andreopoulos B."/>
            <person name="Barry K.W."/>
            <person name="Bonito G."/>
            <person name="Buee M."/>
            <person name="Carver A."/>
            <person name="Chen C."/>
            <person name="Cichocki N."/>
            <person name="Clum A."/>
            <person name="Culley D."/>
            <person name="Crous P.W."/>
            <person name="Fauchery L."/>
            <person name="Girlanda M."/>
            <person name="Hayes R."/>
            <person name="Keri Z."/>
            <person name="LaButti K."/>
            <person name="Lipzen A."/>
            <person name="Lombard V."/>
            <person name="Magnuson J."/>
            <person name="Maillard F."/>
            <person name="Morin E."/>
            <person name="Murat C."/>
            <person name="Nolan M."/>
            <person name="Ohm R."/>
            <person name="Pangilinan J."/>
            <person name="Pereira M."/>
            <person name="Perotto S."/>
            <person name="Peter M."/>
            <person name="Riley R."/>
            <person name="Sitrit Y."/>
            <person name="Stielow B."/>
            <person name="Szollosi G."/>
            <person name="Zifcakova L."/>
            <person name="Stursova M."/>
            <person name="Spatafora J.W."/>
            <person name="Tedersoo L."/>
            <person name="Vaario L.-M."/>
            <person name="Yamada A."/>
            <person name="Yan M."/>
            <person name="Wang P."/>
            <person name="Xu J."/>
            <person name="Bruns T."/>
            <person name="Baldrian P."/>
            <person name="Vilgalys R."/>
            <person name="Henrissat B."/>
            <person name="Grigoriev I.V."/>
            <person name="Hibbett D."/>
            <person name="Nagy L.G."/>
            <person name="Martin F.M."/>
        </authorList>
    </citation>
    <scope>NUCLEOTIDE SEQUENCE</scope>
    <source>
        <strain evidence="1">Prilba</strain>
    </source>
</reference>
<evidence type="ECO:0000313" key="1">
    <source>
        <dbReference type="EMBL" id="KAF8485950.1"/>
    </source>
</evidence>